<proteinExistence type="predicted"/>
<protein>
    <submittedName>
        <fullName evidence="1">Uncharacterized protein</fullName>
    </submittedName>
</protein>
<keyword evidence="2" id="KW-1185">Reference proteome</keyword>
<name>A0A2Z5FYQ9_9BACT</name>
<reference evidence="1 2" key="1">
    <citation type="journal article" date="2018" name="Front. Microbiol.">
        <title>Hydrolytic Capabilities as a Key to Environmental Success: Chitinolytic and Cellulolytic Acidobacteria From Acidic Sub-arctic Soils and Boreal Peatlands.</title>
        <authorList>
            <person name="Belova S.E."/>
            <person name="Ravin N.V."/>
            <person name="Pankratov T.A."/>
            <person name="Rakitin A.L."/>
            <person name="Ivanova A.A."/>
            <person name="Beletsky A.V."/>
            <person name="Mardanov A.V."/>
            <person name="Sinninghe Damste J.S."/>
            <person name="Dedysh S.N."/>
        </authorList>
    </citation>
    <scope>NUCLEOTIDE SEQUENCE [LARGE SCALE GENOMIC DNA]</scope>
    <source>
        <strain evidence="1 2">SBC82</strain>
    </source>
</reference>
<evidence type="ECO:0000313" key="1">
    <source>
        <dbReference type="EMBL" id="AXC11506.1"/>
    </source>
</evidence>
<dbReference type="Proteomes" id="UP000253606">
    <property type="component" value="Chromosome"/>
</dbReference>
<dbReference type="EMBL" id="CP030840">
    <property type="protein sequence ID" value="AXC11506.1"/>
    <property type="molecule type" value="Genomic_DNA"/>
</dbReference>
<sequence>MAKRKGSRHSGVRSQMSARVRCAIRLSVEKSPLSAMVCTTSILPSP</sequence>
<dbReference type="AlphaFoldDB" id="A0A2Z5FYQ9"/>
<organism evidence="1 2">
    <name type="scientific">Acidisarcina polymorpha</name>
    <dbReference type="NCBI Taxonomy" id="2211140"/>
    <lineage>
        <taxon>Bacteria</taxon>
        <taxon>Pseudomonadati</taxon>
        <taxon>Acidobacteriota</taxon>
        <taxon>Terriglobia</taxon>
        <taxon>Terriglobales</taxon>
        <taxon>Acidobacteriaceae</taxon>
        <taxon>Acidisarcina</taxon>
    </lineage>
</organism>
<gene>
    <name evidence="1" type="ORF">ACPOL_2182</name>
</gene>
<accession>A0A2Z5FYQ9</accession>
<evidence type="ECO:0000313" key="2">
    <source>
        <dbReference type="Proteomes" id="UP000253606"/>
    </source>
</evidence>
<dbReference type="KEGG" id="abas:ACPOL_2182"/>